<dbReference type="GO" id="GO:0004553">
    <property type="term" value="F:hydrolase activity, hydrolyzing O-glycosyl compounds"/>
    <property type="evidence" value="ECO:0007669"/>
    <property type="project" value="InterPro"/>
</dbReference>
<proteinExistence type="inferred from homology"/>
<dbReference type="SUPFAM" id="SSF75005">
    <property type="entry name" value="Arabinanase/levansucrase/invertase"/>
    <property type="match status" value="1"/>
</dbReference>
<feature type="signal peptide" evidence="8">
    <location>
        <begin position="1"/>
        <end position="19"/>
    </location>
</feature>
<comment type="pathway">
    <text evidence="1">Glycan metabolism; L-arabinan degradation.</text>
</comment>
<evidence type="ECO:0000256" key="1">
    <source>
        <dbReference type="ARBA" id="ARBA00004834"/>
    </source>
</evidence>
<evidence type="ECO:0000313" key="10">
    <source>
        <dbReference type="Proteomes" id="UP000185003"/>
    </source>
</evidence>
<dbReference type="PANTHER" id="PTHR43301">
    <property type="entry name" value="ARABINAN ENDO-1,5-ALPHA-L-ARABINOSIDASE"/>
    <property type="match status" value="1"/>
</dbReference>
<dbReference type="OrthoDB" id="9801455at2"/>
<gene>
    <name evidence="9" type="ORF">SAMN04488055_0170</name>
</gene>
<comment type="similarity">
    <text evidence="2 7">Belongs to the glycosyl hydrolase 43 family.</text>
</comment>
<evidence type="ECO:0000313" key="9">
    <source>
        <dbReference type="EMBL" id="SIN65107.1"/>
    </source>
</evidence>
<dbReference type="EMBL" id="FSRA01000001">
    <property type="protein sequence ID" value="SIN65107.1"/>
    <property type="molecule type" value="Genomic_DNA"/>
</dbReference>
<dbReference type="RefSeq" id="WP_074237290.1">
    <property type="nucleotide sequence ID" value="NZ_FSRA01000001.1"/>
</dbReference>
<dbReference type="STRING" id="536979.SAMN04488055_0170"/>
<dbReference type="Proteomes" id="UP000185003">
    <property type="component" value="Unassembled WGS sequence"/>
</dbReference>
<keyword evidence="10" id="KW-1185">Reference proteome</keyword>
<feature type="site" description="Important for catalytic activity, responsible for pKa modulation of the active site Glu and correct orientation of both the proton donor and substrate" evidence="6">
    <location>
        <position position="143"/>
    </location>
</feature>
<organism evidence="9 10">
    <name type="scientific">Chitinophaga niabensis</name>
    <dbReference type="NCBI Taxonomy" id="536979"/>
    <lineage>
        <taxon>Bacteria</taxon>
        <taxon>Pseudomonadati</taxon>
        <taxon>Bacteroidota</taxon>
        <taxon>Chitinophagia</taxon>
        <taxon>Chitinophagales</taxon>
        <taxon>Chitinophagaceae</taxon>
        <taxon>Chitinophaga</taxon>
    </lineage>
</organism>
<evidence type="ECO:0000256" key="2">
    <source>
        <dbReference type="ARBA" id="ARBA00009865"/>
    </source>
</evidence>
<dbReference type="InterPro" id="IPR050727">
    <property type="entry name" value="GH43_arabinanases"/>
</dbReference>
<keyword evidence="8" id="KW-0732">Signal</keyword>
<evidence type="ECO:0000256" key="5">
    <source>
        <dbReference type="PIRSR" id="PIRSR606710-1"/>
    </source>
</evidence>
<dbReference type="Gene3D" id="2.115.10.20">
    <property type="entry name" value="Glycosyl hydrolase domain, family 43"/>
    <property type="match status" value="1"/>
</dbReference>
<evidence type="ECO:0000256" key="7">
    <source>
        <dbReference type="RuleBase" id="RU361187"/>
    </source>
</evidence>
<feature type="active site" description="Proton acceptor" evidence="5">
    <location>
        <position position="33"/>
    </location>
</feature>
<evidence type="ECO:0000256" key="8">
    <source>
        <dbReference type="SAM" id="SignalP"/>
    </source>
</evidence>
<dbReference type="AlphaFoldDB" id="A0A1N6D340"/>
<accession>A0A1N6D340</accession>
<dbReference type="InterPro" id="IPR006710">
    <property type="entry name" value="Glyco_hydro_43"/>
</dbReference>
<dbReference type="InterPro" id="IPR023296">
    <property type="entry name" value="Glyco_hydro_beta-prop_sf"/>
</dbReference>
<protein>
    <submittedName>
        <fullName evidence="9">Arabinan endo-1,5-alpha-L-arabinosidase</fullName>
    </submittedName>
</protein>
<sequence length="304" mass="33941">MNTRYLFSLLLCSTLAANAQTLTNPVLDKDFPDPTVIRVNGKYYAYATQGRGHIQVSVSEDLQHWSDPGDALPVKPVWADKHFWAPHVLYDPSIQKYVLFYSGESTDTTTGKCLGVAYATQPEGPFTDKGSPLICGEGFEHIDPMAFIDPQTGKKLLYWGSGFKPIRVQEMKDDWSDFKQGSKPVPVVWPGREKNYTRLIEGAWLDYHAGKYYLYYSGDNCCGKDANYAVLVSRADHAEGPFESHGVILEKDSVWLAPGHNSVFKDAQGNDHIAYHAIHRQKGGGRVFCISSLVYSNGWPVVKP</sequence>
<dbReference type="Pfam" id="PF04616">
    <property type="entry name" value="Glyco_hydro_43"/>
    <property type="match status" value="1"/>
</dbReference>
<keyword evidence="4 7" id="KW-0326">Glycosidase</keyword>
<feature type="active site" description="Proton donor" evidence="5">
    <location>
        <position position="201"/>
    </location>
</feature>
<feature type="chain" id="PRO_5013246748" evidence="8">
    <location>
        <begin position="20"/>
        <end position="304"/>
    </location>
</feature>
<dbReference type="GO" id="GO:0005975">
    <property type="term" value="P:carbohydrate metabolic process"/>
    <property type="evidence" value="ECO:0007669"/>
    <property type="project" value="InterPro"/>
</dbReference>
<name>A0A1N6D340_9BACT</name>
<dbReference type="CDD" id="cd08999">
    <property type="entry name" value="GH43_ABN-like"/>
    <property type="match status" value="1"/>
</dbReference>
<dbReference type="PANTHER" id="PTHR43301:SF3">
    <property type="entry name" value="ARABINAN ENDO-1,5-ALPHA-L-ARABINOSIDASE A-RELATED"/>
    <property type="match status" value="1"/>
</dbReference>
<evidence type="ECO:0000256" key="3">
    <source>
        <dbReference type="ARBA" id="ARBA00022801"/>
    </source>
</evidence>
<evidence type="ECO:0000256" key="6">
    <source>
        <dbReference type="PIRSR" id="PIRSR606710-2"/>
    </source>
</evidence>
<keyword evidence="3 7" id="KW-0378">Hydrolase</keyword>
<reference evidence="10" key="1">
    <citation type="submission" date="2016-11" db="EMBL/GenBank/DDBJ databases">
        <authorList>
            <person name="Varghese N."/>
            <person name="Submissions S."/>
        </authorList>
    </citation>
    <scope>NUCLEOTIDE SEQUENCE [LARGE SCALE GENOMIC DNA]</scope>
    <source>
        <strain evidence="10">DSM 24787</strain>
    </source>
</reference>
<evidence type="ECO:0000256" key="4">
    <source>
        <dbReference type="ARBA" id="ARBA00023295"/>
    </source>
</evidence>